<dbReference type="VEuPathDB" id="FungiDB:YALI1_A13397g"/>
<organism evidence="1 2">
    <name type="scientific">Yarrowia lipolytica</name>
    <name type="common">Candida lipolytica</name>
    <dbReference type="NCBI Taxonomy" id="4952"/>
    <lineage>
        <taxon>Eukaryota</taxon>
        <taxon>Fungi</taxon>
        <taxon>Dikarya</taxon>
        <taxon>Ascomycota</taxon>
        <taxon>Saccharomycotina</taxon>
        <taxon>Dipodascomycetes</taxon>
        <taxon>Dipodascales</taxon>
        <taxon>Dipodascales incertae sedis</taxon>
        <taxon>Yarrowia</taxon>
    </lineage>
</organism>
<dbReference type="AlphaFoldDB" id="A0A1D8N4M9"/>
<reference evidence="1 2" key="1">
    <citation type="journal article" date="2016" name="PLoS ONE">
        <title>Sequence Assembly of Yarrowia lipolytica Strain W29/CLIB89 Shows Transposable Element Diversity.</title>
        <authorList>
            <person name="Magnan C."/>
            <person name="Yu J."/>
            <person name="Chang I."/>
            <person name="Jahn E."/>
            <person name="Kanomata Y."/>
            <person name="Wu J."/>
            <person name="Zeller M."/>
            <person name="Oakes M."/>
            <person name="Baldi P."/>
            <person name="Sandmeyer S."/>
        </authorList>
    </citation>
    <scope>NUCLEOTIDE SEQUENCE [LARGE SCALE GENOMIC DNA]</scope>
    <source>
        <strain evidence="2">CLIB89(W29)</strain>
    </source>
</reference>
<dbReference type="EMBL" id="CP017553">
    <property type="protein sequence ID" value="AOW00598.1"/>
    <property type="molecule type" value="Genomic_DNA"/>
</dbReference>
<gene>
    <name evidence="1" type="ORF">YALI1_A13397g</name>
</gene>
<protein>
    <submittedName>
        <fullName evidence="1">Uncharacterized protein</fullName>
    </submittedName>
</protein>
<evidence type="ECO:0000313" key="1">
    <source>
        <dbReference type="EMBL" id="AOW00598.1"/>
    </source>
</evidence>
<sequence length="75" mass="8095">MSSPVSQMRPPTADNACHSRIESPVHTVLTVDSIVSRSARIFPSGALCYGTDDFSLNRHCQHSVRKGLGVSNIKA</sequence>
<dbReference type="RefSeq" id="XP_068137867.1">
    <property type="nucleotide sequence ID" value="XM_068281766.1"/>
</dbReference>
<accession>A0A1D8N4M9</accession>
<dbReference type="GeneID" id="94582423"/>
<name>A0A1D8N4M9_YARLL</name>
<evidence type="ECO:0000313" key="2">
    <source>
        <dbReference type="Proteomes" id="UP000182444"/>
    </source>
</evidence>
<proteinExistence type="predicted"/>
<dbReference type="Proteomes" id="UP000182444">
    <property type="component" value="Chromosome 1A"/>
</dbReference>